<organism evidence="2 3">
    <name type="scientific">Metabacillus lacus</name>
    <dbReference type="NCBI Taxonomy" id="1983721"/>
    <lineage>
        <taxon>Bacteria</taxon>
        <taxon>Bacillati</taxon>
        <taxon>Bacillota</taxon>
        <taxon>Bacilli</taxon>
        <taxon>Bacillales</taxon>
        <taxon>Bacillaceae</taxon>
        <taxon>Metabacillus</taxon>
    </lineage>
</organism>
<dbReference type="RefSeq" id="WP_154307077.1">
    <property type="nucleotide sequence ID" value="NZ_WKKI01000009.1"/>
</dbReference>
<name>A0A7X2IYC7_9BACI</name>
<reference evidence="2 3" key="1">
    <citation type="submission" date="2019-11" db="EMBL/GenBank/DDBJ databases">
        <title>Bacillus lacus genome.</title>
        <authorList>
            <person name="Allen C.J."/>
            <person name="Newman J.D."/>
        </authorList>
    </citation>
    <scope>NUCLEOTIDE SEQUENCE [LARGE SCALE GENOMIC DNA]</scope>
    <source>
        <strain evidence="2 3">KCTC 33946</strain>
    </source>
</reference>
<evidence type="ECO:0000259" key="1">
    <source>
        <dbReference type="PROSITE" id="PS51186"/>
    </source>
</evidence>
<dbReference type="AlphaFoldDB" id="A0A7X2IYC7"/>
<dbReference type="EMBL" id="WKKI01000009">
    <property type="protein sequence ID" value="MRX71935.1"/>
    <property type="molecule type" value="Genomic_DNA"/>
</dbReference>
<protein>
    <submittedName>
        <fullName evidence="2">GNAT family N-acetyltransferase</fullName>
    </submittedName>
</protein>
<dbReference type="Pfam" id="PF00583">
    <property type="entry name" value="Acetyltransf_1"/>
    <property type="match status" value="1"/>
</dbReference>
<keyword evidence="3" id="KW-1185">Reference proteome</keyword>
<dbReference type="Gene3D" id="3.40.630.30">
    <property type="match status" value="1"/>
</dbReference>
<feature type="domain" description="N-acetyltransferase" evidence="1">
    <location>
        <begin position="116"/>
        <end position="251"/>
    </location>
</feature>
<comment type="caution">
    <text evidence="2">The sequence shown here is derived from an EMBL/GenBank/DDBJ whole genome shotgun (WGS) entry which is preliminary data.</text>
</comment>
<proteinExistence type="predicted"/>
<dbReference type="OrthoDB" id="2213517at2"/>
<dbReference type="InterPro" id="IPR000182">
    <property type="entry name" value="GNAT_dom"/>
</dbReference>
<gene>
    <name evidence="2" type="ORF">GJU40_07080</name>
</gene>
<accession>A0A7X2IYC7</accession>
<dbReference type="InterPro" id="IPR016181">
    <property type="entry name" value="Acyl_CoA_acyltransferase"/>
</dbReference>
<dbReference type="PROSITE" id="PS51186">
    <property type="entry name" value="GNAT"/>
    <property type="match status" value="1"/>
</dbReference>
<sequence length="251" mass="29298">MTSITFSNIYKEGKKIEDSALFIHVHNQEMLLQYDSNFIVFKSMPSSEEFLRAYSYLRNFHEKYNQKHVRFYFPENMELPPNLQKLFKYEDFTVGILELYHIDPDTFSVPEGNPDITVEAVTVQTLQDYLALQYDFTKEYGEEFALRKQEKLIADFYAAHKQQVIAYYRGAPAGSVDVILSNTTAEIDGLGVKEQFQKKGIGTALQHWVMKQYADQTVILVANGEDTPRDMYRKQGYQYGGFQYELLKVYE</sequence>
<dbReference type="Proteomes" id="UP000448867">
    <property type="component" value="Unassembled WGS sequence"/>
</dbReference>
<dbReference type="InterPro" id="IPR040549">
    <property type="entry name" value="DUF5613"/>
</dbReference>
<dbReference type="Pfam" id="PF18467">
    <property type="entry name" value="DUF5613"/>
    <property type="match status" value="1"/>
</dbReference>
<keyword evidence="2" id="KW-0808">Transferase</keyword>
<dbReference type="SUPFAM" id="SSF55729">
    <property type="entry name" value="Acyl-CoA N-acyltransferases (Nat)"/>
    <property type="match status" value="1"/>
</dbReference>
<evidence type="ECO:0000313" key="3">
    <source>
        <dbReference type="Proteomes" id="UP000448867"/>
    </source>
</evidence>
<evidence type="ECO:0000313" key="2">
    <source>
        <dbReference type="EMBL" id="MRX71935.1"/>
    </source>
</evidence>
<dbReference type="CDD" id="cd04301">
    <property type="entry name" value="NAT_SF"/>
    <property type="match status" value="1"/>
</dbReference>
<dbReference type="GO" id="GO:0016747">
    <property type="term" value="F:acyltransferase activity, transferring groups other than amino-acyl groups"/>
    <property type="evidence" value="ECO:0007669"/>
    <property type="project" value="InterPro"/>
</dbReference>